<protein>
    <recommendedName>
        <fullName evidence="3">DUF4304 domain-containing protein</fullName>
    </recommendedName>
</protein>
<evidence type="ECO:0008006" key="3">
    <source>
        <dbReference type="Google" id="ProtNLM"/>
    </source>
</evidence>
<dbReference type="OrthoDB" id="2932746at2"/>
<organism evidence="1 2">
    <name type="scientific">Lachnotalea glycerini</name>
    <dbReference type="NCBI Taxonomy" id="1763509"/>
    <lineage>
        <taxon>Bacteria</taxon>
        <taxon>Bacillati</taxon>
        <taxon>Bacillota</taxon>
        <taxon>Clostridia</taxon>
        <taxon>Lachnospirales</taxon>
        <taxon>Lachnospiraceae</taxon>
        <taxon>Lachnotalea</taxon>
    </lineage>
</organism>
<dbReference type="Proteomes" id="UP000216411">
    <property type="component" value="Unassembled WGS sequence"/>
</dbReference>
<reference evidence="1 2" key="1">
    <citation type="journal article" date="2017" name="Genome Announc.">
        <title>Draft Genome Sequence of a Sporulating and Motile Strain of Lachnotalea glycerini Isolated from Water in Quebec City, Canada.</title>
        <authorList>
            <person name="Maheux A.F."/>
            <person name="Boudreau D.K."/>
            <person name="Berube E."/>
            <person name="Boissinot M."/>
            <person name="Raymond F."/>
            <person name="Brodeur S."/>
            <person name="Corbeil J."/>
            <person name="Isabel S."/>
            <person name="Omar R.F."/>
            <person name="Bergeron M.G."/>
        </authorList>
    </citation>
    <scope>NUCLEOTIDE SEQUENCE [LARGE SCALE GENOMIC DNA]</scope>
    <source>
        <strain evidence="1 2">CCRI-19302</strain>
    </source>
</reference>
<proteinExistence type="predicted"/>
<dbReference type="AlphaFoldDB" id="A0A371JHL9"/>
<sequence length="190" mass="22293">MKINKQVQMQIFKQIKDISIREGFKANSSSIYKVMGDNFVHVDYLIVESKKLVFRIYVKKYSYDKIFWTILKMDENLKKKDSLRATGAFRAPSILIKKGEYEYLEDVKELSESFVSEVITVINSFLVDLDINKYVITHEDLQDNMILKCLAYIDADKQSKAVLIAKKELENENKGRFENDGKGFFEWLLF</sequence>
<gene>
    <name evidence="1" type="ORF">CG710_005960</name>
</gene>
<accession>A0A371JHL9</accession>
<dbReference type="EMBL" id="NOKA02000005">
    <property type="protein sequence ID" value="RDY32223.1"/>
    <property type="molecule type" value="Genomic_DNA"/>
</dbReference>
<evidence type="ECO:0000313" key="2">
    <source>
        <dbReference type="Proteomes" id="UP000216411"/>
    </source>
</evidence>
<evidence type="ECO:0000313" key="1">
    <source>
        <dbReference type="EMBL" id="RDY32223.1"/>
    </source>
</evidence>
<name>A0A371JHL9_9FIRM</name>
<comment type="caution">
    <text evidence="1">The sequence shown here is derived from an EMBL/GenBank/DDBJ whole genome shotgun (WGS) entry which is preliminary data.</text>
</comment>
<dbReference type="RefSeq" id="WP_094376845.1">
    <property type="nucleotide sequence ID" value="NZ_NOKA02000005.1"/>
</dbReference>
<keyword evidence="2" id="KW-1185">Reference proteome</keyword>